<evidence type="ECO:0000256" key="1">
    <source>
        <dbReference type="SAM" id="MobiDB-lite"/>
    </source>
</evidence>
<dbReference type="EMBL" id="BTGU01000030">
    <property type="protein sequence ID" value="GMN49058.1"/>
    <property type="molecule type" value="Genomic_DNA"/>
</dbReference>
<comment type="caution">
    <text evidence="2">The sequence shown here is derived from an EMBL/GenBank/DDBJ whole genome shotgun (WGS) entry which is preliminary data.</text>
</comment>
<keyword evidence="3" id="KW-1185">Reference proteome</keyword>
<dbReference type="Proteomes" id="UP001187192">
    <property type="component" value="Unassembled WGS sequence"/>
</dbReference>
<reference evidence="2" key="1">
    <citation type="submission" date="2023-07" db="EMBL/GenBank/DDBJ databases">
        <title>draft genome sequence of fig (Ficus carica).</title>
        <authorList>
            <person name="Takahashi T."/>
            <person name="Nishimura K."/>
        </authorList>
    </citation>
    <scope>NUCLEOTIDE SEQUENCE</scope>
</reference>
<feature type="compositionally biased region" description="Polar residues" evidence="1">
    <location>
        <begin position="22"/>
        <end position="31"/>
    </location>
</feature>
<evidence type="ECO:0000313" key="3">
    <source>
        <dbReference type="Proteomes" id="UP001187192"/>
    </source>
</evidence>
<proteinExistence type="predicted"/>
<protein>
    <submittedName>
        <fullName evidence="2">Uncharacterized protein</fullName>
    </submittedName>
</protein>
<name>A0AA88D7S1_FICCA</name>
<organism evidence="2 3">
    <name type="scientific">Ficus carica</name>
    <name type="common">Common fig</name>
    <dbReference type="NCBI Taxonomy" id="3494"/>
    <lineage>
        <taxon>Eukaryota</taxon>
        <taxon>Viridiplantae</taxon>
        <taxon>Streptophyta</taxon>
        <taxon>Embryophyta</taxon>
        <taxon>Tracheophyta</taxon>
        <taxon>Spermatophyta</taxon>
        <taxon>Magnoliopsida</taxon>
        <taxon>eudicotyledons</taxon>
        <taxon>Gunneridae</taxon>
        <taxon>Pentapetalae</taxon>
        <taxon>rosids</taxon>
        <taxon>fabids</taxon>
        <taxon>Rosales</taxon>
        <taxon>Moraceae</taxon>
        <taxon>Ficeae</taxon>
        <taxon>Ficus</taxon>
    </lineage>
</organism>
<evidence type="ECO:0000313" key="2">
    <source>
        <dbReference type="EMBL" id="GMN49058.1"/>
    </source>
</evidence>
<feature type="region of interest" description="Disordered" evidence="1">
    <location>
        <begin position="1"/>
        <end position="31"/>
    </location>
</feature>
<gene>
    <name evidence="2" type="ORF">TIFTF001_018234</name>
</gene>
<dbReference type="AlphaFoldDB" id="A0AA88D7S1"/>
<accession>A0AA88D7S1</accession>
<sequence length="95" mass="10808">MKNEERMANWEGGSDQGKENTIPRSTATTTPCTYNRHPVFLLLHIKDNAAKRSTAISRINVDGRIAKRSPRPVRSVAPRKERLPMQLTRIDVELL</sequence>